<accession>A0A2H3EHI8</accession>
<name>A0A2H3EHI8_ARMGA</name>
<feature type="region of interest" description="Disordered" evidence="2">
    <location>
        <begin position="99"/>
        <end position="119"/>
    </location>
</feature>
<dbReference type="EMBL" id="KZ293647">
    <property type="protein sequence ID" value="PBK99683.1"/>
    <property type="molecule type" value="Genomic_DNA"/>
</dbReference>
<evidence type="ECO:0000313" key="4">
    <source>
        <dbReference type="Proteomes" id="UP000217790"/>
    </source>
</evidence>
<gene>
    <name evidence="3" type="ORF">ARMGADRAFT_1008200</name>
</gene>
<feature type="compositionally biased region" description="Basic and acidic residues" evidence="2">
    <location>
        <begin position="199"/>
        <end position="210"/>
    </location>
</feature>
<evidence type="ECO:0000313" key="3">
    <source>
        <dbReference type="EMBL" id="PBK99683.1"/>
    </source>
</evidence>
<organism evidence="3 4">
    <name type="scientific">Armillaria gallica</name>
    <name type="common">Bulbous honey fungus</name>
    <name type="synonym">Armillaria bulbosa</name>
    <dbReference type="NCBI Taxonomy" id="47427"/>
    <lineage>
        <taxon>Eukaryota</taxon>
        <taxon>Fungi</taxon>
        <taxon>Dikarya</taxon>
        <taxon>Basidiomycota</taxon>
        <taxon>Agaricomycotina</taxon>
        <taxon>Agaricomycetes</taxon>
        <taxon>Agaricomycetidae</taxon>
        <taxon>Agaricales</taxon>
        <taxon>Marasmiineae</taxon>
        <taxon>Physalacriaceae</taxon>
        <taxon>Armillaria</taxon>
    </lineage>
</organism>
<dbReference type="AlphaFoldDB" id="A0A2H3EHI8"/>
<keyword evidence="4" id="KW-1185">Reference proteome</keyword>
<dbReference type="OrthoDB" id="2804702at2759"/>
<feature type="coiled-coil region" evidence="1">
    <location>
        <begin position="154"/>
        <end position="185"/>
    </location>
</feature>
<evidence type="ECO:0000256" key="1">
    <source>
        <dbReference type="SAM" id="Coils"/>
    </source>
</evidence>
<reference evidence="4" key="1">
    <citation type="journal article" date="2017" name="Nat. Ecol. Evol.">
        <title>Genome expansion and lineage-specific genetic innovations in the forest pathogenic fungi Armillaria.</title>
        <authorList>
            <person name="Sipos G."/>
            <person name="Prasanna A.N."/>
            <person name="Walter M.C."/>
            <person name="O'Connor E."/>
            <person name="Balint B."/>
            <person name="Krizsan K."/>
            <person name="Kiss B."/>
            <person name="Hess J."/>
            <person name="Varga T."/>
            <person name="Slot J."/>
            <person name="Riley R."/>
            <person name="Boka B."/>
            <person name="Rigling D."/>
            <person name="Barry K."/>
            <person name="Lee J."/>
            <person name="Mihaltcheva S."/>
            <person name="LaButti K."/>
            <person name="Lipzen A."/>
            <person name="Waldron R."/>
            <person name="Moloney N.M."/>
            <person name="Sperisen C."/>
            <person name="Kredics L."/>
            <person name="Vagvoelgyi C."/>
            <person name="Patrignani A."/>
            <person name="Fitzpatrick D."/>
            <person name="Nagy I."/>
            <person name="Doyle S."/>
            <person name="Anderson J.B."/>
            <person name="Grigoriev I.V."/>
            <person name="Gueldener U."/>
            <person name="Muensterkoetter M."/>
            <person name="Nagy L.G."/>
        </authorList>
    </citation>
    <scope>NUCLEOTIDE SEQUENCE [LARGE SCALE GENOMIC DNA]</scope>
    <source>
        <strain evidence="4">Ar21-2</strain>
    </source>
</reference>
<feature type="region of interest" description="Disordered" evidence="2">
    <location>
        <begin position="199"/>
        <end position="218"/>
    </location>
</feature>
<sequence>MMNAPGPSFVSRSIAITSEERITRERISIGVGMMGAQPATPPSPVSEQVMDTMAMEAQLRQLVLATRRKKPKSTLTTFVEVSTLPVAPQPLEDVPMELAAVPPSTPSSSKSSEAASPVSDRALDDLAVSFITETLQTRRERPIPTSPYRSTTQAIAAKQELSAKQRRLEQQIAESKALMAKLSLARTKHEKDVIMKLLRETSRAAEDDRKKSKPTRSSWPEAYWDGILIVSDDEEDVDIDSDDEGMV</sequence>
<proteinExistence type="predicted"/>
<evidence type="ECO:0000256" key="2">
    <source>
        <dbReference type="SAM" id="MobiDB-lite"/>
    </source>
</evidence>
<keyword evidence="1" id="KW-0175">Coiled coil</keyword>
<dbReference type="InParanoid" id="A0A2H3EHI8"/>
<dbReference type="OMA" id="MDTMAME"/>
<dbReference type="STRING" id="47427.A0A2H3EHI8"/>
<dbReference type="Proteomes" id="UP000217790">
    <property type="component" value="Unassembled WGS sequence"/>
</dbReference>
<protein>
    <submittedName>
        <fullName evidence="3">Uncharacterized protein</fullName>
    </submittedName>
</protein>